<name>A0ABN5UKA8_PSEPU</name>
<dbReference type="Proteomes" id="UP000016702">
    <property type="component" value="Chromosome"/>
</dbReference>
<accession>A0ABN5UKA8</accession>
<dbReference type="InterPro" id="IPR001851">
    <property type="entry name" value="ABC_transp_permease"/>
</dbReference>
<dbReference type="RefSeq" id="WP_016499239.1">
    <property type="nucleotide sequence ID" value="NC_021505.1"/>
</dbReference>
<proteinExistence type="inferred from homology"/>
<keyword evidence="5" id="KW-0997">Cell inner membrane</keyword>
<dbReference type="EMBL" id="AP013070">
    <property type="protein sequence ID" value="BAN54007.1"/>
    <property type="molecule type" value="Genomic_DNA"/>
</dbReference>
<evidence type="ECO:0000256" key="2">
    <source>
        <dbReference type="ARBA" id="ARBA00007942"/>
    </source>
</evidence>
<feature type="transmembrane region" description="Helical" evidence="12">
    <location>
        <begin position="180"/>
        <end position="199"/>
    </location>
</feature>
<evidence type="ECO:0000313" key="14">
    <source>
        <dbReference type="Proteomes" id="UP000016702"/>
    </source>
</evidence>
<comment type="similarity">
    <text evidence="2">Belongs to the binding-protein-dependent transport system permease family. AraH/RbsC subfamily.</text>
</comment>
<feature type="transmembrane region" description="Helical" evidence="12">
    <location>
        <begin position="80"/>
        <end position="98"/>
    </location>
</feature>
<feature type="transmembrane region" description="Helical" evidence="12">
    <location>
        <begin position="104"/>
        <end position="127"/>
    </location>
</feature>
<evidence type="ECO:0000256" key="5">
    <source>
        <dbReference type="ARBA" id="ARBA00022519"/>
    </source>
</evidence>
<protein>
    <recommendedName>
        <fullName evidence="11">Xylose transport system permease protein XylH</fullName>
    </recommendedName>
</protein>
<evidence type="ECO:0000256" key="10">
    <source>
        <dbReference type="ARBA" id="ARBA00035611"/>
    </source>
</evidence>
<feature type="transmembrane region" description="Helical" evidence="12">
    <location>
        <begin position="134"/>
        <end position="152"/>
    </location>
</feature>
<evidence type="ECO:0000313" key="13">
    <source>
        <dbReference type="EMBL" id="BAN54007.1"/>
    </source>
</evidence>
<dbReference type="GeneID" id="45523681"/>
<keyword evidence="6" id="KW-0762">Sugar transport</keyword>
<dbReference type="CDD" id="cd06579">
    <property type="entry name" value="TM_PBP1_transp_AraH_like"/>
    <property type="match status" value="1"/>
</dbReference>
<evidence type="ECO:0000256" key="9">
    <source>
        <dbReference type="ARBA" id="ARBA00023136"/>
    </source>
</evidence>
<evidence type="ECO:0000256" key="1">
    <source>
        <dbReference type="ARBA" id="ARBA00004429"/>
    </source>
</evidence>
<gene>
    <name evidence="13" type="ORF">PP4_21540</name>
</gene>
<evidence type="ECO:0000256" key="3">
    <source>
        <dbReference type="ARBA" id="ARBA00022448"/>
    </source>
</evidence>
<comment type="function">
    <text evidence="10">Part of the binding-protein-dependent transport system for D-xylose. Probably responsible for the translocation of the substrate across the membrane.</text>
</comment>
<feature type="transmembrane region" description="Helical" evidence="12">
    <location>
        <begin position="25"/>
        <end position="46"/>
    </location>
</feature>
<evidence type="ECO:0000256" key="11">
    <source>
        <dbReference type="ARBA" id="ARBA00035686"/>
    </source>
</evidence>
<feature type="transmembrane region" description="Helical" evidence="12">
    <location>
        <begin position="52"/>
        <end position="73"/>
    </location>
</feature>
<keyword evidence="8 12" id="KW-1133">Transmembrane helix</keyword>
<keyword evidence="14" id="KW-1185">Reference proteome</keyword>
<feature type="transmembrane region" description="Helical" evidence="12">
    <location>
        <begin position="330"/>
        <end position="360"/>
    </location>
</feature>
<evidence type="ECO:0000256" key="8">
    <source>
        <dbReference type="ARBA" id="ARBA00022989"/>
    </source>
</evidence>
<dbReference type="PANTHER" id="PTHR32196:SF32">
    <property type="entry name" value="XYLOSE TRANSPORT SYSTEM PERMEASE PROTEIN XYLH"/>
    <property type="match status" value="1"/>
</dbReference>
<keyword evidence="4" id="KW-1003">Cell membrane</keyword>
<feature type="transmembrane region" description="Helical" evidence="12">
    <location>
        <begin position="247"/>
        <end position="267"/>
    </location>
</feature>
<keyword evidence="9 12" id="KW-0472">Membrane</keyword>
<dbReference type="PANTHER" id="PTHR32196">
    <property type="entry name" value="ABC TRANSPORTER PERMEASE PROTEIN YPHD-RELATED-RELATED"/>
    <property type="match status" value="1"/>
</dbReference>
<organism evidence="13 14">
    <name type="scientific">Pseudomonas putida NBRC 14164</name>
    <dbReference type="NCBI Taxonomy" id="1211579"/>
    <lineage>
        <taxon>Bacteria</taxon>
        <taxon>Pseudomonadati</taxon>
        <taxon>Pseudomonadota</taxon>
        <taxon>Gammaproteobacteria</taxon>
        <taxon>Pseudomonadales</taxon>
        <taxon>Pseudomonadaceae</taxon>
        <taxon>Pseudomonas</taxon>
    </lineage>
</organism>
<keyword evidence="3" id="KW-0813">Transport</keyword>
<evidence type="ECO:0000256" key="7">
    <source>
        <dbReference type="ARBA" id="ARBA00022692"/>
    </source>
</evidence>
<evidence type="ECO:0000256" key="6">
    <source>
        <dbReference type="ARBA" id="ARBA00022597"/>
    </source>
</evidence>
<evidence type="ECO:0000256" key="12">
    <source>
        <dbReference type="SAM" id="Phobius"/>
    </source>
</evidence>
<evidence type="ECO:0000256" key="4">
    <source>
        <dbReference type="ARBA" id="ARBA00022475"/>
    </source>
</evidence>
<sequence>MTDVIAPVAVKPSLLPAIKRGAREYGLLSSLLVIIVFFQIATGGALLQPLNLTNLILQNSYIVVMALGMLMVIVCGHIDLSVGSIVGVIGSIAAVLMVQYQFDFITVSLLCLFIGGLIGAAQGYWVAFWGMPSFIVTLGGMLIFRGATIAIGEGQSIGPFPAEFVALSAGFLPDPFQGQGLKVTSLVLGVLVVACFLWIEWRARRRVSKAGGEVMPLPLFALKHGILGGAIIAFCFMLATYRGLPTVLVIMCALIGLYTFIMNRTVIGRWIYAVGGNLKAAKLSGINTVRVTFFTFVNMGVLAAVAGLIFAARLNSATPRAGSGFELDVIAAVFIGGASASGGVGKVMGVVIGAFIMGVLNNGMSIMGIGVDYQQMIKGAVLLAAVFVDVYQKNRA</sequence>
<feature type="transmembrane region" description="Helical" evidence="12">
    <location>
        <begin position="288"/>
        <end position="310"/>
    </location>
</feature>
<comment type="subcellular location">
    <subcellularLocation>
        <location evidence="1">Cell inner membrane</location>
        <topology evidence="1">Multi-pass membrane protein</topology>
    </subcellularLocation>
</comment>
<dbReference type="Pfam" id="PF02653">
    <property type="entry name" value="BPD_transp_2"/>
    <property type="match status" value="1"/>
</dbReference>
<keyword evidence="7 12" id="KW-0812">Transmembrane</keyword>
<reference evidence="13 14" key="1">
    <citation type="journal article" date="2014" name="Genome Announc.">
        <title>The Complete Genome Sequence of Pseudomonas putida NBRC 14164T Confirms High Intraspecies Variation.</title>
        <authorList>
            <person name="Ohji S."/>
            <person name="Yamazoe A."/>
            <person name="Hosoyama A."/>
            <person name="Tsuchikane K."/>
            <person name="Ezaki T."/>
            <person name="Fujita N."/>
        </authorList>
    </citation>
    <scope>NUCLEOTIDE SEQUENCE [LARGE SCALE GENOMIC DNA]</scope>
    <source>
        <strain evidence="13 14">NBRC 14164</strain>
    </source>
</reference>
<dbReference type="NCBIfam" id="NF040906">
    <property type="entry name" value="GguB"/>
    <property type="match status" value="1"/>
</dbReference>
<feature type="transmembrane region" description="Helical" evidence="12">
    <location>
        <begin position="220"/>
        <end position="241"/>
    </location>
</feature>